<dbReference type="InterPro" id="IPR036388">
    <property type="entry name" value="WH-like_DNA-bd_sf"/>
</dbReference>
<dbReference type="Gene3D" id="1.10.10.10">
    <property type="entry name" value="Winged helix-like DNA-binding domain superfamily/Winged helix DNA-binding domain"/>
    <property type="match status" value="1"/>
</dbReference>
<sequence length="156" mass="17801">MLISKKNRLTIYETVFKEGVMVAAKGFNLQKHPLVEGCTNLEVIKMMQSLKSRGYIRESFAWTYFYWYLTNEGIEYLRTYLNLPPEIIPATLKKQSRAEMVKLRTDVTKTRSEPSTFKAPAADRSGYRKTVEKKADVGAGAANFEFRGGFGRGKLI</sequence>
<dbReference type="InterPro" id="IPR037447">
    <property type="entry name" value="Ribosomal_eS10"/>
</dbReference>
<dbReference type="EMBL" id="GECZ01013963">
    <property type="protein sequence ID" value="JAS55806.1"/>
    <property type="molecule type" value="Transcribed_RNA"/>
</dbReference>
<evidence type="ECO:0000313" key="7">
    <source>
        <dbReference type="EMBL" id="JAS55806.1"/>
    </source>
</evidence>
<dbReference type="Pfam" id="PF03501">
    <property type="entry name" value="S10_plectin"/>
    <property type="match status" value="1"/>
</dbReference>
<dbReference type="GO" id="GO:0022627">
    <property type="term" value="C:cytosolic small ribosomal subunit"/>
    <property type="evidence" value="ECO:0007669"/>
    <property type="project" value="TreeGrafter"/>
</dbReference>
<gene>
    <name evidence="7" type="ORF">g.44183</name>
</gene>
<evidence type="ECO:0000256" key="1">
    <source>
        <dbReference type="ARBA" id="ARBA00004496"/>
    </source>
</evidence>
<keyword evidence="3" id="KW-0963">Cytoplasm</keyword>
<name>A0A1B6G058_9HEMI</name>
<keyword evidence="4" id="KW-0689">Ribosomal protein</keyword>
<comment type="similarity">
    <text evidence="2">Belongs to the eukaryotic ribosomal protein eS10 family.</text>
</comment>
<evidence type="ECO:0000256" key="2">
    <source>
        <dbReference type="ARBA" id="ARBA00007278"/>
    </source>
</evidence>
<dbReference type="PANTHER" id="PTHR12146">
    <property type="entry name" value="40S RIBOSOMAL PROTEIN S10"/>
    <property type="match status" value="1"/>
</dbReference>
<evidence type="ECO:0000256" key="5">
    <source>
        <dbReference type="ARBA" id="ARBA00023274"/>
    </source>
</evidence>
<proteinExistence type="inferred from homology"/>
<dbReference type="PANTHER" id="PTHR12146:SF0">
    <property type="entry name" value="RIBOSOMAL PROTEIN S10"/>
    <property type="match status" value="1"/>
</dbReference>
<evidence type="ECO:0000256" key="3">
    <source>
        <dbReference type="ARBA" id="ARBA00022490"/>
    </source>
</evidence>
<protein>
    <recommendedName>
        <fullName evidence="6">Plectin/eS10 N-terminal domain-containing protein</fullName>
    </recommendedName>
</protein>
<reference evidence="7" key="1">
    <citation type="submission" date="2015-11" db="EMBL/GenBank/DDBJ databases">
        <title>De novo transcriptome assembly of four potential Pierce s Disease insect vectors from Arizona vineyards.</title>
        <authorList>
            <person name="Tassone E.E."/>
        </authorList>
    </citation>
    <scope>NUCLEOTIDE SEQUENCE</scope>
</reference>
<accession>A0A1B6G058</accession>
<dbReference type="GO" id="GO:0003723">
    <property type="term" value="F:RNA binding"/>
    <property type="evidence" value="ECO:0007669"/>
    <property type="project" value="TreeGrafter"/>
</dbReference>
<organism evidence="7">
    <name type="scientific">Cuerna arida</name>
    <dbReference type="NCBI Taxonomy" id="1464854"/>
    <lineage>
        <taxon>Eukaryota</taxon>
        <taxon>Metazoa</taxon>
        <taxon>Ecdysozoa</taxon>
        <taxon>Arthropoda</taxon>
        <taxon>Hexapoda</taxon>
        <taxon>Insecta</taxon>
        <taxon>Pterygota</taxon>
        <taxon>Neoptera</taxon>
        <taxon>Paraneoptera</taxon>
        <taxon>Hemiptera</taxon>
        <taxon>Auchenorrhyncha</taxon>
        <taxon>Membracoidea</taxon>
        <taxon>Cicadellidae</taxon>
        <taxon>Cicadellinae</taxon>
        <taxon>Proconiini</taxon>
        <taxon>Cuerna</taxon>
    </lineage>
</organism>
<keyword evidence="5" id="KW-0687">Ribonucleoprotein</keyword>
<evidence type="ECO:0000259" key="6">
    <source>
        <dbReference type="Pfam" id="PF03501"/>
    </source>
</evidence>
<dbReference type="FunFam" id="1.10.10.10:FF:000025">
    <property type="entry name" value="40S ribosomal protein S10"/>
    <property type="match status" value="1"/>
</dbReference>
<comment type="subcellular location">
    <subcellularLocation>
        <location evidence="1">Cytoplasm</location>
    </subcellularLocation>
</comment>
<dbReference type="GO" id="GO:0003735">
    <property type="term" value="F:structural constituent of ribosome"/>
    <property type="evidence" value="ECO:0007669"/>
    <property type="project" value="TreeGrafter"/>
</dbReference>
<dbReference type="AlphaFoldDB" id="A0A1B6G058"/>
<feature type="domain" description="Plectin/eS10 N-terminal" evidence="6">
    <location>
        <begin position="3"/>
        <end position="95"/>
    </location>
</feature>
<dbReference type="InterPro" id="IPR005326">
    <property type="entry name" value="Plectin_eS10_N"/>
</dbReference>
<evidence type="ECO:0000256" key="4">
    <source>
        <dbReference type="ARBA" id="ARBA00022980"/>
    </source>
</evidence>
<dbReference type="GO" id="GO:0002181">
    <property type="term" value="P:cytoplasmic translation"/>
    <property type="evidence" value="ECO:0007669"/>
    <property type="project" value="UniProtKB-ARBA"/>
</dbReference>